<dbReference type="Proteomes" id="UP001347796">
    <property type="component" value="Unassembled WGS sequence"/>
</dbReference>
<dbReference type="EMBL" id="JAZGQO010000002">
    <property type="protein sequence ID" value="KAK6190945.1"/>
    <property type="molecule type" value="Genomic_DNA"/>
</dbReference>
<keyword evidence="1" id="KW-0472">Membrane</keyword>
<gene>
    <name evidence="2" type="ORF">SNE40_002704</name>
</gene>
<organism evidence="2 3">
    <name type="scientific">Patella caerulea</name>
    <name type="common">Rayed Mediterranean limpet</name>
    <dbReference type="NCBI Taxonomy" id="87958"/>
    <lineage>
        <taxon>Eukaryota</taxon>
        <taxon>Metazoa</taxon>
        <taxon>Spiralia</taxon>
        <taxon>Lophotrochozoa</taxon>
        <taxon>Mollusca</taxon>
        <taxon>Gastropoda</taxon>
        <taxon>Patellogastropoda</taxon>
        <taxon>Patelloidea</taxon>
        <taxon>Patellidae</taxon>
        <taxon>Patella</taxon>
    </lineage>
</organism>
<keyword evidence="1" id="KW-0812">Transmembrane</keyword>
<dbReference type="PROSITE" id="PS51257">
    <property type="entry name" value="PROKAR_LIPOPROTEIN"/>
    <property type="match status" value="1"/>
</dbReference>
<dbReference type="AlphaFoldDB" id="A0AAN8KGG8"/>
<sequence>MRGIKLRKVRTLLFSIFSFSCFFVLLLNLMVVQLNSPENATKLNLNPGSLQRKLSQHQKLVVEDLDNSEEFKKQYQNTKVIERKPQGMKEENVPHKSNKVFYNPVQYITEKQKHNIEMDYKISQLKKLVKKKRQDFIYDYEPDINKAYIEDEDEDDEDDYDYPNSKEMDNYNKELILNNFNETKLNFLKPKLKFHEVPLVKPVELVTKSVLPITKKTHVIRNVVEDGIYWSNEVEQLIPKGKKKVFFILLIRKTVHESTFFVITSRILSIFLTEKAKK</sequence>
<reference evidence="2 3" key="1">
    <citation type="submission" date="2024-01" db="EMBL/GenBank/DDBJ databases">
        <title>The genome of the rayed Mediterranean limpet Patella caerulea (Linnaeus, 1758).</title>
        <authorList>
            <person name="Anh-Thu Weber A."/>
            <person name="Halstead-Nussloch G."/>
        </authorList>
    </citation>
    <scope>NUCLEOTIDE SEQUENCE [LARGE SCALE GENOMIC DNA]</scope>
    <source>
        <strain evidence="2">AATW-2023a</strain>
        <tissue evidence="2">Whole specimen</tissue>
    </source>
</reference>
<accession>A0AAN8KGG8</accession>
<evidence type="ECO:0000313" key="2">
    <source>
        <dbReference type="EMBL" id="KAK6190945.1"/>
    </source>
</evidence>
<proteinExistence type="predicted"/>
<protein>
    <submittedName>
        <fullName evidence="2">Uncharacterized protein</fullName>
    </submittedName>
</protein>
<keyword evidence="1" id="KW-1133">Transmembrane helix</keyword>
<name>A0AAN8KGG8_PATCE</name>
<comment type="caution">
    <text evidence="2">The sequence shown here is derived from an EMBL/GenBank/DDBJ whole genome shotgun (WGS) entry which is preliminary data.</text>
</comment>
<evidence type="ECO:0000313" key="3">
    <source>
        <dbReference type="Proteomes" id="UP001347796"/>
    </source>
</evidence>
<feature type="transmembrane region" description="Helical" evidence="1">
    <location>
        <begin position="12"/>
        <end position="32"/>
    </location>
</feature>
<evidence type="ECO:0000256" key="1">
    <source>
        <dbReference type="SAM" id="Phobius"/>
    </source>
</evidence>
<keyword evidence="3" id="KW-1185">Reference proteome</keyword>